<name>E4XX99_OIKDI</name>
<feature type="compositionally biased region" description="Basic and acidic residues" evidence="1">
    <location>
        <begin position="53"/>
        <end position="73"/>
    </location>
</feature>
<feature type="region of interest" description="Disordered" evidence="1">
    <location>
        <begin position="53"/>
        <end position="78"/>
    </location>
</feature>
<protein>
    <submittedName>
        <fullName evidence="2">Uncharacterized protein</fullName>
    </submittedName>
</protein>
<gene>
    <name evidence="2" type="ORF">GSOID_T00007280001</name>
</gene>
<sequence length="612" mass="70474">MNLLLRDSRKISDGSRATAKALMSVGVGARELLPDEWRAAAWGLESVKLPHHGPHDFHKKDPRTYTPQPDRHLTTKRRRMSPVVGNEDIEAEVYIFNELYSEPSGFPNDRDRCKDRNGEDCLKRYLNFSLLQTYRLFVEEKRRNGQEMIISFASYRRITKKLKVFYESNPGNIQTAACKTHEQLKSFRECLKSAGVEFRHEKDLASVVFCEESTEDCMELRCNDCNHDFSRNRVDALLERIPEDEELSFTKYVAGDRGPEAITETLRKDDFCDELTTWLRRGEGLGGRVQNHFTFFNFSRQKLHRAGPSVLSHVALNSLIKEVHKTITNQGLGTDTLVIHMDFAMGVRNRYGVEIQDMHFLPGSWPILSSIGYYAGKKVMHHLIGPLRGKKPQMTIYGLQKFLERILSGETLQHADSPARPKRVVIEVDGSSTDFWSGKIWSKIPEIFDYLEKFEWRPTVAMTKSVKGHGKGAIDGAHKGVKDDIRKSLEMMAGQDDPIRRVGYNSASEIRDYLVETGKYGVKENPQRGQGDNFLFEGRLVDSMNNQEEWNHRNAIAGSRRMFMVRWIRGEDMKIRRNALELRRRLCECEDCAVLRQFDDRMAKKKTQLGAK</sequence>
<accession>E4XX99</accession>
<proteinExistence type="predicted"/>
<organism evidence="2">
    <name type="scientific">Oikopleura dioica</name>
    <name type="common">Tunicate</name>
    <dbReference type="NCBI Taxonomy" id="34765"/>
    <lineage>
        <taxon>Eukaryota</taxon>
        <taxon>Metazoa</taxon>
        <taxon>Chordata</taxon>
        <taxon>Tunicata</taxon>
        <taxon>Appendicularia</taxon>
        <taxon>Copelata</taxon>
        <taxon>Oikopleuridae</taxon>
        <taxon>Oikopleura</taxon>
    </lineage>
</organism>
<dbReference type="InParanoid" id="E4XX99"/>
<feature type="non-terminal residue" evidence="2">
    <location>
        <position position="612"/>
    </location>
</feature>
<reference evidence="2" key="1">
    <citation type="journal article" date="2010" name="Science">
        <title>Plasticity of animal genome architecture unmasked by rapid evolution of a pelagic tunicate.</title>
        <authorList>
            <person name="Denoeud F."/>
            <person name="Henriet S."/>
            <person name="Mungpakdee S."/>
            <person name="Aury J.M."/>
            <person name="Da Silva C."/>
            <person name="Brinkmann H."/>
            <person name="Mikhaleva J."/>
            <person name="Olsen L.C."/>
            <person name="Jubin C."/>
            <person name="Canestro C."/>
            <person name="Bouquet J.M."/>
            <person name="Danks G."/>
            <person name="Poulain J."/>
            <person name="Campsteijn C."/>
            <person name="Adamski M."/>
            <person name="Cross I."/>
            <person name="Yadetie F."/>
            <person name="Muffato M."/>
            <person name="Louis A."/>
            <person name="Butcher S."/>
            <person name="Tsagkogeorga G."/>
            <person name="Konrad A."/>
            <person name="Singh S."/>
            <person name="Jensen M.F."/>
            <person name="Cong E.H."/>
            <person name="Eikeseth-Otteraa H."/>
            <person name="Noel B."/>
            <person name="Anthouard V."/>
            <person name="Porcel B.M."/>
            <person name="Kachouri-Lafond R."/>
            <person name="Nishino A."/>
            <person name="Ugolini M."/>
            <person name="Chourrout P."/>
            <person name="Nishida H."/>
            <person name="Aasland R."/>
            <person name="Huzurbazar S."/>
            <person name="Westhof E."/>
            <person name="Delsuc F."/>
            <person name="Lehrach H."/>
            <person name="Reinhardt R."/>
            <person name="Weissenbach J."/>
            <person name="Roy S.W."/>
            <person name="Artiguenave F."/>
            <person name="Postlethwait J.H."/>
            <person name="Manak J.R."/>
            <person name="Thompson E.M."/>
            <person name="Jaillon O."/>
            <person name="Du Pasquier L."/>
            <person name="Boudinot P."/>
            <person name="Liberles D.A."/>
            <person name="Volff J.N."/>
            <person name="Philippe H."/>
            <person name="Lenhard B."/>
            <person name="Roest Crollius H."/>
            <person name="Wincker P."/>
            <person name="Chourrout D."/>
        </authorList>
    </citation>
    <scope>NUCLEOTIDE SEQUENCE [LARGE SCALE GENOMIC DNA]</scope>
</reference>
<dbReference type="EMBL" id="FN653271">
    <property type="protein sequence ID" value="CBY14293.1"/>
    <property type="molecule type" value="Genomic_DNA"/>
</dbReference>
<dbReference type="Proteomes" id="UP000001307">
    <property type="component" value="Unassembled WGS sequence"/>
</dbReference>
<dbReference type="AlphaFoldDB" id="E4XX99"/>
<evidence type="ECO:0000313" key="2">
    <source>
        <dbReference type="EMBL" id="CBY14293.1"/>
    </source>
</evidence>
<evidence type="ECO:0000256" key="1">
    <source>
        <dbReference type="SAM" id="MobiDB-lite"/>
    </source>
</evidence>
<keyword evidence="3" id="KW-1185">Reference proteome</keyword>
<evidence type="ECO:0000313" key="3">
    <source>
        <dbReference type="Proteomes" id="UP000001307"/>
    </source>
</evidence>